<evidence type="ECO:0000256" key="6">
    <source>
        <dbReference type="ARBA" id="ARBA00022692"/>
    </source>
</evidence>
<feature type="transmembrane region" description="Helical" evidence="13">
    <location>
        <begin position="185"/>
        <end position="208"/>
    </location>
</feature>
<dbReference type="Ensembl" id="ENSSVLT00005026252.1">
    <property type="protein sequence ID" value="ENSSVLP00005023609.1"/>
    <property type="gene ID" value="ENSSVLG00005018742.1"/>
</dbReference>
<protein>
    <recommendedName>
        <fullName evidence="13">Vomeronasal type-1 receptor</fullName>
    </recommendedName>
</protein>
<feature type="transmembrane region" description="Helical" evidence="13">
    <location>
        <begin position="265"/>
        <end position="286"/>
    </location>
</feature>
<reference evidence="15" key="2">
    <citation type="submission" date="2025-09" db="UniProtKB">
        <authorList>
            <consortium name="Ensembl"/>
        </authorList>
    </citation>
    <scope>IDENTIFICATION</scope>
</reference>
<dbReference type="GO" id="GO:0016503">
    <property type="term" value="F:pheromone receptor activity"/>
    <property type="evidence" value="ECO:0007669"/>
    <property type="project" value="InterPro"/>
</dbReference>
<dbReference type="CDD" id="cd13949">
    <property type="entry name" value="7tm_V1R_pheromone"/>
    <property type="match status" value="1"/>
</dbReference>
<feature type="transmembrane region" description="Helical" evidence="13">
    <location>
        <begin position="6"/>
        <end position="32"/>
    </location>
</feature>
<comment type="subcellular location">
    <subcellularLocation>
        <location evidence="2 13">Cell membrane</location>
        <topology evidence="2 13">Multi-pass membrane protein</topology>
    </subcellularLocation>
</comment>
<dbReference type="FunFam" id="1.20.1070.10:FF:000033">
    <property type="entry name" value="Vomeronasal type-1 receptor"/>
    <property type="match status" value="1"/>
</dbReference>
<evidence type="ECO:0000256" key="10">
    <source>
        <dbReference type="ARBA" id="ARBA00023170"/>
    </source>
</evidence>
<evidence type="ECO:0000256" key="3">
    <source>
        <dbReference type="ARBA" id="ARBA00010663"/>
    </source>
</evidence>
<evidence type="ECO:0000256" key="5">
    <source>
        <dbReference type="ARBA" id="ARBA00022507"/>
    </source>
</evidence>
<keyword evidence="4 13" id="KW-1003">Cell membrane</keyword>
<evidence type="ECO:0000256" key="9">
    <source>
        <dbReference type="ARBA" id="ARBA00023136"/>
    </source>
</evidence>
<reference evidence="15" key="1">
    <citation type="submission" date="2025-08" db="UniProtKB">
        <authorList>
            <consortium name="Ensembl"/>
        </authorList>
    </citation>
    <scope>IDENTIFICATION</scope>
</reference>
<keyword evidence="6 13" id="KW-0812">Transmembrane</keyword>
<organism evidence="15 16">
    <name type="scientific">Sciurus vulgaris</name>
    <name type="common">Eurasian red squirrel</name>
    <dbReference type="NCBI Taxonomy" id="55149"/>
    <lineage>
        <taxon>Eukaryota</taxon>
        <taxon>Metazoa</taxon>
        <taxon>Chordata</taxon>
        <taxon>Craniata</taxon>
        <taxon>Vertebrata</taxon>
        <taxon>Euteleostomi</taxon>
        <taxon>Mammalia</taxon>
        <taxon>Eutheria</taxon>
        <taxon>Euarchontoglires</taxon>
        <taxon>Glires</taxon>
        <taxon>Rodentia</taxon>
        <taxon>Sciuromorpha</taxon>
        <taxon>Sciuridae</taxon>
        <taxon>Sciurinae</taxon>
        <taxon>Sciurini</taxon>
        <taxon>Sciurus</taxon>
    </lineage>
</organism>
<evidence type="ECO:0000256" key="4">
    <source>
        <dbReference type="ARBA" id="ARBA00022475"/>
    </source>
</evidence>
<keyword evidence="11" id="KW-0325">Glycoprotein</keyword>
<evidence type="ECO:0000259" key="14">
    <source>
        <dbReference type="PROSITE" id="PS50262"/>
    </source>
</evidence>
<dbReference type="PRINTS" id="PR01534">
    <property type="entry name" value="VOMERONASL1R"/>
</dbReference>
<sequence>MASSYLVIGLIFFTQTIVGFLGNVFLLCHYSLLYYTGCKLRPTDLILKHLTVANSLVLLSKGVPQTMAAFGLKHFLSDIECKVVFYVHRVGRGVCIGSICLLNVFQAITISPMTFKWPKLKLTASRYIGPSNSLCWILNMLVNSIAPIHVTGKWNSKNNTRKKDLQYCSAVVSNITRRSLYTALILSYDVLCVGLMIWASAFMVSTLYRHKKQVQHIHRTKLSPRSSPESRVTQKILILVGIFVSFYTFSSIFASFTSIFHNPSWWLPIISTLFGACFPAVSPFVLMSHESRISSWLHCFRPEMR</sequence>
<name>A0A8D2DGJ5_SCIVU</name>
<keyword evidence="16" id="KW-1185">Reference proteome</keyword>
<dbReference type="PANTHER" id="PTHR24062">
    <property type="entry name" value="VOMERONASAL TYPE-1 RECEPTOR"/>
    <property type="match status" value="1"/>
</dbReference>
<evidence type="ECO:0000256" key="8">
    <source>
        <dbReference type="ARBA" id="ARBA00023040"/>
    </source>
</evidence>
<dbReference type="InterPro" id="IPR017452">
    <property type="entry name" value="GPCR_Rhodpsn_7TM"/>
</dbReference>
<keyword evidence="5 13" id="KW-0589">Pheromone response</keyword>
<proteinExistence type="inferred from homology"/>
<dbReference type="Pfam" id="PF03402">
    <property type="entry name" value="V1R"/>
    <property type="match status" value="1"/>
</dbReference>
<evidence type="ECO:0000256" key="13">
    <source>
        <dbReference type="RuleBase" id="RU364061"/>
    </source>
</evidence>
<accession>A0A8D2DGJ5</accession>
<keyword evidence="10 13" id="KW-0675">Receptor</keyword>
<dbReference type="AlphaFoldDB" id="A0A8D2DGJ5"/>
<evidence type="ECO:0000313" key="16">
    <source>
        <dbReference type="Proteomes" id="UP000694564"/>
    </source>
</evidence>
<evidence type="ECO:0000256" key="12">
    <source>
        <dbReference type="ARBA" id="ARBA00023224"/>
    </source>
</evidence>
<evidence type="ECO:0000256" key="2">
    <source>
        <dbReference type="ARBA" id="ARBA00004651"/>
    </source>
</evidence>
<feature type="transmembrane region" description="Helical" evidence="13">
    <location>
        <begin position="94"/>
        <end position="115"/>
    </location>
</feature>
<dbReference type="GO" id="GO:0019236">
    <property type="term" value="P:response to pheromone"/>
    <property type="evidence" value="ECO:0007669"/>
    <property type="project" value="UniProtKB-KW"/>
</dbReference>
<evidence type="ECO:0000256" key="1">
    <source>
        <dbReference type="ARBA" id="ARBA00003878"/>
    </source>
</evidence>
<dbReference type="InterPro" id="IPR004072">
    <property type="entry name" value="Vmron_rcpt_1"/>
</dbReference>
<dbReference type="GeneTree" id="ENSGT00960000186612"/>
<dbReference type="GO" id="GO:0007606">
    <property type="term" value="P:sensory perception of chemical stimulus"/>
    <property type="evidence" value="ECO:0007669"/>
    <property type="project" value="UniProtKB-ARBA"/>
</dbReference>
<dbReference type="GO" id="GO:0005886">
    <property type="term" value="C:plasma membrane"/>
    <property type="evidence" value="ECO:0007669"/>
    <property type="project" value="UniProtKB-SubCell"/>
</dbReference>
<dbReference type="PROSITE" id="PS50262">
    <property type="entry name" value="G_PROTEIN_RECEP_F1_2"/>
    <property type="match status" value="1"/>
</dbReference>
<evidence type="ECO:0000256" key="7">
    <source>
        <dbReference type="ARBA" id="ARBA00022989"/>
    </source>
</evidence>
<feature type="transmembrane region" description="Helical" evidence="13">
    <location>
        <begin position="236"/>
        <end position="259"/>
    </location>
</feature>
<dbReference type="Proteomes" id="UP000694564">
    <property type="component" value="Chromosome 16"/>
</dbReference>
<dbReference type="SUPFAM" id="SSF81321">
    <property type="entry name" value="Family A G protein-coupled receptor-like"/>
    <property type="match status" value="1"/>
</dbReference>
<evidence type="ECO:0000256" key="11">
    <source>
        <dbReference type="ARBA" id="ARBA00023180"/>
    </source>
</evidence>
<keyword evidence="9 13" id="KW-0472">Membrane</keyword>
<keyword evidence="12 13" id="KW-0807">Transducer</keyword>
<comment type="similarity">
    <text evidence="3 13">Belongs to the G-protein coupled receptor 1 family.</text>
</comment>
<evidence type="ECO:0000313" key="15">
    <source>
        <dbReference type="Ensembl" id="ENSSVLP00005023609.1"/>
    </source>
</evidence>
<keyword evidence="8 13" id="KW-0297">G-protein coupled receptor</keyword>
<keyword evidence="7 13" id="KW-1133">Transmembrane helix</keyword>
<feature type="domain" description="G-protein coupled receptors family 1 profile" evidence="14">
    <location>
        <begin position="22"/>
        <end position="286"/>
    </location>
</feature>
<comment type="function">
    <text evidence="1">Putative pheromone receptor.</text>
</comment>
<dbReference type="Gene3D" id="1.20.1070.10">
    <property type="entry name" value="Rhodopsin 7-helix transmembrane proteins"/>
    <property type="match status" value="1"/>
</dbReference>